<accession>A0A562IGT1</accession>
<dbReference type="EMBL" id="VLKE01000001">
    <property type="protein sequence ID" value="TWH70241.1"/>
    <property type="molecule type" value="Genomic_DNA"/>
</dbReference>
<name>A0A562IGT1_MICOL</name>
<sequence length="133" mass="15272">MAKTVRWVQYEAAVFVRVEADENGWDTEITKVVTANDADELHLARDDRGHFRVYDENFEPVNDDLRLDGIRETHHPGQRTRRRPHQRPQMGGPRGAGPLYRPGAPRGRPPQPHSLRRTRQRKLRPLTLTGAPG</sequence>
<reference evidence="2 3" key="1">
    <citation type="submission" date="2019-07" db="EMBL/GenBank/DDBJ databases">
        <title>R&amp;d 2014.</title>
        <authorList>
            <person name="Klenk H.-P."/>
        </authorList>
    </citation>
    <scope>NUCLEOTIDE SEQUENCE [LARGE SCALE GENOMIC DNA]</scope>
    <source>
        <strain evidence="2 3">DSM 43868</strain>
    </source>
</reference>
<feature type="compositionally biased region" description="Low complexity" evidence="1">
    <location>
        <begin position="87"/>
        <end position="106"/>
    </location>
</feature>
<keyword evidence="3" id="KW-1185">Reference proteome</keyword>
<dbReference type="AlphaFoldDB" id="A0A562IGT1"/>
<organism evidence="2 3">
    <name type="scientific">Micromonospora olivasterospora</name>
    <dbReference type="NCBI Taxonomy" id="1880"/>
    <lineage>
        <taxon>Bacteria</taxon>
        <taxon>Bacillati</taxon>
        <taxon>Actinomycetota</taxon>
        <taxon>Actinomycetes</taxon>
        <taxon>Micromonosporales</taxon>
        <taxon>Micromonosporaceae</taxon>
        <taxon>Micromonospora</taxon>
    </lineage>
</organism>
<comment type="caution">
    <text evidence="2">The sequence shown here is derived from an EMBL/GenBank/DDBJ whole genome shotgun (WGS) entry which is preliminary data.</text>
</comment>
<evidence type="ECO:0000256" key="1">
    <source>
        <dbReference type="SAM" id="MobiDB-lite"/>
    </source>
</evidence>
<protein>
    <submittedName>
        <fullName evidence="2">Uncharacterized protein</fullName>
    </submittedName>
</protein>
<dbReference type="OrthoDB" id="3394176at2"/>
<dbReference type="RefSeq" id="WP_145776573.1">
    <property type="nucleotide sequence ID" value="NZ_BAAATQ010000118.1"/>
</dbReference>
<evidence type="ECO:0000313" key="3">
    <source>
        <dbReference type="Proteomes" id="UP000319825"/>
    </source>
</evidence>
<evidence type="ECO:0000313" key="2">
    <source>
        <dbReference type="EMBL" id="TWH70241.1"/>
    </source>
</evidence>
<feature type="compositionally biased region" description="Basic and acidic residues" evidence="1">
    <location>
        <begin position="64"/>
        <end position="75"/>
    </location>
</feature>
<feature type="compositionally biased region" description="Basic residues" evidence="1">
    <location>
        <begin position="76"/>
        <end position="86"/>
    </location>
</feature>
<feature type="compositionally biased region" description="Basic residues" evidence="1">
    <location>
        <begin position="114"/>
        <end position="124"/>
    </location>
</feature>
<dbReference type="Proteomes" id="UP000319825">
    <property type="component" value="Unassembled WGS sequence"/>
</dbReference>
<proteinExistence type="predicted"/>
<feature type="region of interest" description="Disordered" evidence="1">
    <location>
        <begin position="64"/>
        <end position="133"/>
    </location>
</feature>
<gene>
    <name evidence="2" type="ORF">JD77_05262</name>
</gene>